<sequence>MDDTPMRIRFNVFDIEPYGLKPNSDIERVMSTLECQLCETLDAITHRHPYEGNWRARDNRYVKKSYFDL</sequence>
<dbReference type="EMBL" id="AZHW01000574">
    <property type="protein sequence ID" value="ETW98222.1"/>
    <property type="molecule type" value="Genomic_DNA"/>
</dbReference>
<dbReference type="Proteomes" id="UP000019141">
    <property type="component" value="Unassembled WGS sequence"/>
</dbReference>
<name>W4LJR3_ENTF1</name>
<organism evidence="1 2">
    <name type="scientific">Entotheonella factor</name>
    <dbReference type="NCBI Taxonomy" id="1429438"/>
    <lineage>
        <taxon>Bacteria</taxon>
        <taxon>Pseudomonadati</taxon>
        <taxon>Nitrospinota/Tectimicrobiota group</taxon>
        <taxon>Candidatus Tectimicrobiota</taxon>
        <taxon>Candidatus Entotheonellia</taxon>
        <taxon>Candidatus Entotheonellales</taxon>
        <taxon>Candidatus Entotheonellaceae</taxon>
        <taxon>Candidatus Entotheonella</taxon>
    </lineage>
</organism>
<dbReference type="HOGENOM" id="CLU_2768132_0_0_7"/>
<keyword evidence="2" id="KW-1185">Reference proteome</keyword>
<reference evidence="1 2" key="1">
    <citation type="journal article" date="2014" name="Nature">
        <title>An environmental bacterial taxon with a large and distinct metabolic repertoire.</title>
        <authorList>
            <person name="Wilson M.C."/>
            <person name="Mori T."/>
            <person name="Ruckert C."/>
            <person name="Uria A.R."/>
            <person name="Helf M.J."/>
            <person name="Takada K."/>
            <person name="Gernert C."/>
            <person name="Steffens U.A."/>
            <person name="Heycke N."/>
            <person name="Schmitt S."/>
            <person name="Rinke C."/>
            <person name="Helfrich E.J."/>
            <person name="Brachmann A.O."/>
            <person name="Gurgui C."/>
            <person name="Wakimoto T."/>
            <person name="Kracht M."/>
            <person name="Crusemann M."/>
            <person name="Hentschel U."/>
            <person name="Abe I."/>
            <person name="Matsunaga S."/>
            <person name="Kalinowski J."/>
            <person name="Takeyama H."/>
            <person name="Piel J."/>
        </authorList>
    </citation>
    <scope>NUCLEOTIDE SEQUENCE [LARGE SCALE GENOMIC DNA]</scope>
    <source>
        <strain evidence="2">TSY1</strain>
    </source>
</reference>
<accession>W4LJR3</accession>
<protein>
    <submittedName>
        <fullName evidence="1">Uncharacterized protein</fullName>
    </submittedName>
</protein>
<dbReference type="AlphaFoldDB" id="W4LJR3"/>
<evidence type="ECO:0000313" key="1">
    <source>
        <dbReference type="EMBL" id="ETW98222.1"/>
    </source>
</evidence>
<evidence type="ECO:0000313" key="2">
    <source>
        <dbReference type="Proteomes" id="UP000019141"/>
    </source>
</evidence>
<comment type="caution">
    <text evidence="1">The sequence shown here is derived from an EMBL/GenBank/DDBJ whole genome shotgun (WGS) entry which is preliminary data.</text>
</comment>
<gene>
    <name evidence="1" type="ORF">ETSY1_19605</name>
</gene>
<proteinExistence type="predicted"/>